<dbReference type="InterPro" id="IPR000819">
    <property type="entry name" value="Peptidase_M17_C"/>
</dbReference>
<dbReference type="GO" id="GO:0005737">
    <property type="term" value="C:cytoplasm"/>
    <property type="evidence" value="ECO:0007669"/>
    <property type="project" value="InterPro"/>
</dbReference>
<sequence>MQISFAALDIPKTGVVVAGVIEDGVLPPTTKALDDQLGGLITRTLKGGRFRGKKDQSLMLLSPAGSGLDALLLVGLGKESALGALRSEALGSQIYAALAPHGHAEAYVALDALAGTPVDAAGLAASLGLGALLRAYRFDKYFTKLKDEEKPALGSLVIGTPEAARARALFASMATTADAVAFTRDLVSEPGNVINPATLAEQARSLADLGVEVEVLSEKEMRKLGMNALLGVAQGSANEAKLVVLRWCGLGKPDAAAKKGKKGKRAADKGGDGETGADSPLAFIGKGVTFDSGGISIKPAANMEDMKWDMAGAAAVVGVIRALAARKARVNAVGAIGLVENMPSGQAQRPGDVVTSLSGQTIEVINTDAEGRLVLADVLWYVKDRFKPKLMVDLATLTGAIIIALGHEHAGLFATDDELADRLTAAGAAVGEPLWRLPLGEAYDKQIKSDIADMKNVGNRSAGSITAAQFLKRFVEGTPWAHLDIAGVAWTTTDRETAPKGATGFGVRLLDRFVADNYEAR</sequence>
<evidence type="ECO:0000256" key="2">
    <source>
        <dbReference type="ARBA" id="ARBA00009528"/>
    </source>
</evidence>
<dbReference type="PANTHER" id="PTHR11963:SF23">
    <property type="entry name" value="CYTOSOL AMINOPEPTIDASE"/>
    <property type="match status" value="1"/>
</dbReference>
<protein>
    <recommendedName>
        <fullName evidence="3">leucyl aminopeptidase</fullName>
        <ecNumber evidence="3">3.4.11.1</ecNumber>
    </recommendedName>
</protein>
<name>A0A380T9C5_9ZZZZ</name>
<evidence type="ECO:0000256" key="1">
    <source>
        <dbReference type="ARBA" id="ARBA00000135"/>
    </source>
</evidence>
<evidence type="ECO:0000313" key="9">
    <source>
        <dbReference type="EMBL" id="SUS04776.1"/>
    </source>
</evidence>
<dbReference type="GO" id="GO:0070006">
    <property type="term" value="F:metalloaminopeptidase activity"/>
    <property type="evidence" value="ECO:0007669"/>
    <property type="project" value="InterPro"/>
</dbReference>
<reference evidence="9" key="1">
    <citation type="submission" date="2018-07" db="EMBL/GenBank/DDBJ databases">
        <authorList>
            <person name="Quirk P.G."/>
            <person name="Krulwich T.A."/>
        </authorList>
    </citation>
    <scope>NUCLEOTIDE SEQUENCE</scope>
</reference>
<dbReference type="InterPro" id="IPR043472">
    <property type="entry name" value="Macro_dom-like"/>
</dbReference>
<dbReference type="Gene3D" id="3.40.220.10">
    <property type="entry name" value="Leucine Aminopeptidase, subunit E, domain 1"/>
    <property type="match status" value="1"/>
</dbReference>
<keyword evidence="5" id="KW-0645">Protease</keyword>
<dbReference type="GO" id="GO:0030145">
    <property type="term" value="F:manganese ion binding"/>
    <property type="evidence" value="ECO:0007669"/>
    <property type="project" value="InterPro"/>
</dbReference>
<dbReference type="HAMAP" id="MF_00181">
    <property type="entry name" value="Cytosol_peptidase_M17"/>
    <property type="match status" value="1"/>
</dbReference>
<evidence type="ECO:0000256" key="5">
    <source>
        <dbReference type="ARBA" id="ARBA00022670"/>
    </source>
</evidence>
<dbReference type="Gene3D" id="3.40.630.10">
    <property type="entry name" value="Zn peptidases"/>
    <property type="match status" value="1"/>
</dbReference>
<dbReference type="InterPro" id="IPR023042">
    <property type="entry name" value="Peptidase_M17_leu_NH2_pept"/>
</dbReference>
<dbReference type="EMBL" id="UIDG01000053">
    <property type="protein sequence ID" value="SUS04776.1"/>
    <property type="molecule type" value="Genomic_DNA"/>
</dbReference>
<dbReference type="Pfam" id="PF00883">
    <property type="entry name" value="Peptidase_M17"/>
    <property type="match status" value="2"/>
</dbReference>
<dbReference type="Pfam" id="PF02789">
    <property type="entry name" value="Peptidase_M17_N"/>
    <property type="match status" value="1"/>
</dbReference>
<dbReference type="PANTHER" id="PTHR11963">
    <property type="entry name" value="LEUCINE AMINOPEPTIDASE-RELATED"/>
    <property type="match status" value="1"/>
</dbReference>
<dbReference type="GO" id="GO:0006508">
    <property type="term" value="P:proteolysis"/>
    <property type="evidence" value="ECO:0007669"/>
    <property type="project" value="UniProtKB-KW"/>
</dbReference>
<dbReference type="PRINTS" id="PR00481">
    <property type="entry name" value="LAMNOPPTDASE"/>
</dbReference>
<keyword evidence="6 9" id="KW-0378">Hydrolase</keyword>
<keyword evidence="4 9" id="KW-0031">Aminopeptidase</keyword>
<comment type="similarity">
    <text evidence="2">Belongs to the peptidase M17 family.</text>
</comment>
<feature type="domain" description="Cytosol aminopeptidase" evidence="8">
    <location>
        <begin position="366"/>
        <end position="373"/>
    </location>
</feature>
<dbReference type="EC" id="3.4.11.1" evidence="3"/>
<dbReference type="AlphaFoldDB" id="A0A380T9C5"/>
<evidence type="ECO:0000256" key="7">
    <source>
        <dbReference type="SAM" id="MobiDB-lite"/>
    </source>
</evidence>
<dbReference type="SUPFAM" id="SSF53187">
    <property type="entry name" value="Zn-dependent exopeptidases"/>
    <property type="match status" value="1"/>
</dbReference>
<dbReference type="NCBIfam" id="NF002077">
    <property type="entry name" value="PRK00913.2-4"/>
    <property type="match status" value="1"/>
</dbReference>
<evidence type="ECO:0000256" key="6">
    <source>
        <dbReference type="ARBA" id="ARBA00022801"/>
    </source>
</evidence>
<dbReference type="InterPro" id="IPR008283">
    <property type="entry name" value="Peptidase_M17_N"/>
</dbReference>
<evidence type="ECO:0000256" key="3">
    <source>
        <dbReference type="ARBA" id="ARBA00012565"/>
    </source>
</evidence>
<comment type="catalytic activity">
    <reaction evidence="1">
        <text>Release of an N-terminal amino acid, Xaa-|-Yaa-, in which Xaa is preferably Leu, but may be other amino acids including Pro although not Arg or Lys, and Yaa may be Pro. Amino acid amides and methyl esters are also readily hydrolyzed, but rates on arylamides are exceedingly low.</text>
        <dbReference type="EC" id="3.4.11.1"/>
    </reaction>
</comment>
<dbReference type="PROSITE" id="PS00631">
    <property type="entry name" value="CYTOSOL_AP"/>
    <property type="match status" value="1"/>
</dbReference>
<dbReference type="SUPFAM" id="SSF52949">
    <property type="entry name" value="Macro domain-like"/>
    <property type="match status" value="1"/>
</dbReference>
<organism evidence="9">
    <name type="scientific">metagenome</name>
    <dbReference type="NCBI Taxonomy" id="256318"/>
    <lineage>
        <taxon>unclassified sequences</taxon>
        <taxon>metagenomes</taxon>
    </lineage>
</organism>
<feature type="region of interest" description="Disordered" evidence="7">
    <location>
        <begin position="254"/>
        <end position="275"/>
    </location>
</feature>
<evidence type="ECO:0000259" key="8">
    <source>
        <dbReference type="PROSITE" id="PS00631"/>
    </source>
</evidence>
<dbReference type="CDD" id="cd00433">
    <property type="entry name" value="Peptidase_M17"/>
    <property type="match status" value="1"/>
</dbReference>
<accession>A0A380T9C5</accession>
<proteinExistence type="inferred from homology"/>
<gene>
    <name evidence="9" type="primary">pepA</name>
    <name evidence="9" type="ORF">DF3PB_1460007</name>
</gene>
<evidence type="ECO:0000256" key="4">
    <source>
        <dbReference type="ARBA" id="ARBA00022438"/>
    </source>
</evidence>
<dbReference type="InterPro" id="IPR011356">
    <property type="entry name" value="Leucine_aapep/pepB"/>
</dbReference>